<keyword evidence="1" id="KW-0645">Protease</keyword>
<protein>
    <submittedName>
        <fullName evidence="7">DNA repair protein RadC</fullName>
    </submittedName>
</protein>
<dbReference type="SUPFAM" id="SSF102712">
    <property type="entry name" value="JAB1/MPN domain"/>
    <property type="match status" value="1"/>
</dbReference>
<comment type="caution">
    <text evidence="7">The sequence shown here is derived from an EMBL/GenBank/DDBJ whole genome shotgun (WGS) entry which is preliminary data.</text>
</comment>
<dbReference type="RefSeq" id="WP_167017799.1">
    <property type="nucleotide sequence ID" value="NZ_VWXF01000011.1"/>
</dbReference>
<evidence type="ECO:0000256" key="2">
    <source>
        <dbReference type="ARBA" id="ARBA00022723"/>
    </source>
</evidence>
<evidence type="ECO:0000313" key="8">
    <source>
        <dbReference type="Proteomes" id="UP001515683"/>
    </source>
</evidence>
<name>A0ABX0RFD3_9GAMM</name>
<evidence type="ECO:0000313" key="7">
    <source>
        <dbReference type="EMBL" id="NIF24046.1"/>
    </source>
</evidence>
<keyword evidence="2" id="KW-0479">Metal-binding</keyword>
<evidence type="ECO:0000256" key="5">
    <source>
        <dbReference type="ARBA" id="ARBA00023049"/>
    </source>
</evidence>
<dbReference type="InterPro" id="IPR025657">
    <property type="entry name" value="RadC_JAB"/>
</dbReference>
<dbReference type="Gene3D" id="3.40.140.10">
    <property type="entry name" value="Cytidine Deaminase, domain 2"/>
    <property type="match status" value="1"/>
</dbReference>
<dbReference type="Pfam" id="PF04002">
    <property type="entry name" value="RadC"/>
    <property type="match status" value="1"/>
</dbReference>
<dbReference type="PANTHER" id="PTHR30471">
    <property type="entry name" value="DNA REPAIR PROTEIN RADC"/>
    <property type="match status" value="1"/>
</dbReference>
<dbReference type="PROSITE" id="PS50249">
    <property type="entry name" value="MPN"/>
    <property type="match status" value="1"/>
</dbReference>
<dbReference type="CDD" id="cd08071">
    <property type="entry name" value="MPN_DUF2466"/>
    <property type="match status" value="1"/>
</dbReference>
<evidence type="ECO:0000256" key="3">
    <source>
        <dbReference type="ARBA" id="ARBA00022801"/>
    </source>
</evidence>
<dbReference type="InterPro" id="IPR037518">
    <property type="entry name" value="MPN"/>
</dbReference>
<evidence type="ECO:0000256" key="1">
    <source>
        <dbReference type="ARBA" id="ARBA00022670"/>
    </source>
</evidence>
<gene>
    <name evidence="7" type="ORF">F3J40_20980</name>
</gene>
<dbReference type="EMBL" id="VWXF01000011">
    <property type="protein sequence ID" value="NIF24046.1"/>
    <property type="molecule type" value="Genomic_DNA"/>
</dbReference>
<reference evidence="7 8" key="1">
    <citation type="journal article" date="2019" name="bioRxiv">
        <title>Bacteria contribute to plant secondary compound degradation in a generalist herbivore system.</title>
        <authorList>
            <person name="Francoeur C.B."/>
            <person name="Khadempour L."/>
            <person name="Moreira-Soto R.D."/>
            <person name="Gotting K."/>
            <person name="Book A.J."/>
            <person name="Pinto-Tomas A.A."/>
            <person name="Keefover-Ring K."/>
            <person name="Currie C.R."/>
        </authorList>
    </citation>
    <scope>NUCLEOTIDE SEQUENCE [LARGE SCALE GENOMIC DNA]</scope>
    <source>
        <strain evidence="7">Acro-835</strain>
    </source>
</reference>
<keyword evidence="3" id="KW-0378">Hydrolase</keyword>
<keyword evidence="4" id="KW-0862">Zinc</keyword>
<evidence type="ECO:0000259" key="6">
    <source>
        <dbReference type="PROSITE" id="PS50249"/>
    </source>
</evidence>
<accession>A0ABX0RFD3</accession>
<dbReference type="InterPro" id="IPR001405">
    <property type="entry name" value="UPF0758"/>
</dbReference>
<organism evidence="7 8">
    <name type="scientific">Candidatus Pantoea multigeneris</name>
    <dbReference type="NCBI Taxonomy" id="2608357"/>
    <lineage>
        <taxon>Bacteria</taxon>
        <taxon>Pseudomonadati</taxon>
        <taxon>Pseudomonadota</taxon>
        <taxon>Gammaproteobacteria</taxon>
        <taxon>Enterobacterales</taxon>
        <taxon>Erwiniaceae</taxon>
        <taxon>Pantoea</taxon>
    </lineage>
</organism>
<evidence type="ECO:0000256" key="4">
    <source>
        <dbReference type="ARBA" id="ARBA00022833"/>
    </source>
</evidence>
<keyword evidence="5" id="KW-0482">Metalloprotease</keyword>
<proteinExistence type="predicted"/>
<keyword evidence="8" id="KW-1185">Reference proteome</keyword>
<dbReference type="Proteomes" id="UP001515683">
    <property type="component" value="Unassembled WGS sequence"/>
</dbReference>
<dbReference type="PANTHER" id="PTHR30471:SF6">
    <property type="entry name" value="UPF0758 PROTEIN VC_0510"/>
    <property type="match status" value="1"/>
</dbReference>
<feature type="domain" description="MPN" evidence="6">
    <location>
        <begin position="60"/>
        <end position="183"/>
    </location>
</feature>
<sequence>MSTHNANNAAPKTWVNNANNVSFFTTLHVRDAAGNFTMASESQILSEAARAVEYRYPVGVSFSCQKVAEEYFRAKLAGCEREVFAVAFLTNQHVLIEYRELFAGTINCVEIKPREIVKVAMSLNAAAVILSHNHPSYSPEPSRADIDITRRIRGVFDELDVRVLDHIIVAGNSCISMAARGLI</sequence>